<sequence length="214" mass="25708">MMNVFRLIGDIMHLLSIFIILWKMLTQRSCAGLSLKTQLLYALVFTTRYLDMFYSYVSLYNTLMKLFFLLTSYHIVFLMRYRFKPSYDAKNDTFRVRYLIVPCAVLALIFHRHWFDLIEMLWSFSEWLEATAILPQLFLLQRTGGAEMLTSHYLFALGGYRFFYILNWIYRYFVEGKGYWVSWIAGIVQTLLYADFFYHYLTKVVYGKKLTLPN</sequence>
<feature type="transmembrane region" description="Helical" evidence="11">
    <location>
        <begin position="152"/>
        <end position="173"/>
    </location>
</feature>
<evidence type="ECO:0008006" key="13">
    <source>
        <dbReference type="Google" id="ProtNLM"/>
    </source>
</evidence>
<dbReference type="EMBL" id="HBJA01131234">
    <property type="protein sequence ID" value="CAE0833793.1"/>
    <property type="molecule type" value="Transcribed_RNA"/>
</dbReference>
<keyword evidence="4 11" id="KW-0812">Transmembrane</keyword>
<dbReference type="PRINTS" id="PR00660">
    <property type="entry name" value="ERLUMENR"/>
</dbReference>
<gene>
    <name evidence="12" type="ORF">EGYM00163_LOCUS45089</name>
</gene>
<keyword evidence="7" id="KW-0653">Protein transport</keyword>
<evidence type="ECO:0000256" key="3">
    <source>
        <dbReference type="ARBA" id="ARBA00022448"/>
    </source>
</evidence>
<keyword evidence="9 11" id="KW-0472">Membrane</keyword>
<organism evidence="12">
    <name type="scientific">Eutreptiella gymnastica</name>
    <dbReference type="NCBI Taxonomy" id="73025"/>
    <lineage>
        <taxon>Eukaryota</taxon>
        <taxon>Discoba</taxon>
        <taxon>Euglenozoa</taxon>
        <taxon>Euglenida</taxon>
        <taxon>Spirocuta</taxon>
        <taxon>Euglenophyceae</taxon>
        <taxon>Eutreptiales</taxon>
        <taxon>Eutreptiaceae</taxon>
        <taxon>Eutreptiella</taxon>
    </lineage>
</organism>
<evidence type="ECO:0000256" key="1">
    <source>
        <dbReference type="ARBA" id="ARBA00004477"/>
    </source>
</evidence>
<keyword evidence="6" id="KW-0931">ER-Golgi transport</keyword>
<dbReference type="Pfam" id="PF00810">
    <property type="entry name" value="ER_lumen_recept"/>
    <property type="match status" value="1"/>
</dbReference>
<evidence type="ECO:0000256" key="4">
    <source>
        <dbReference type="ARBA" id="ARBA00022692"/>
    </source>
</evidence>
<evidence type="ECO:0000256" key="8">
    <source>
        <dbReference type="ARBA" id="ARBA00022989"/>
    </source>
</evidence>
<evidence type="ECO:0000256" key="5">
    <source>
        <dbReference type="ARBA" id="ARBA00022824"/>
    </source>
</evidence>
<dbReference type="InterPro" id="IPR000133">
    <property type="entry name" value="ER_ret_rcpt"/>
</dbReference>
<evidence type="ECO:0000256" key="11">
    <source>
        <dbReference type="SAM" id="Phobius"/>
    </source>
</evidence>
<keyword evidence="5" id="KW-0256">Endoplasmic reticulum</keyword>
<proteinExistence type="inferred from homology"/>
<dbReference type="AlphaFoldDB" id="A0A7S4LJH4"/>
<dbReference type="GO" id="GO:0016192">
    <property type="term" value="P:vesicle-mediated transport"/>
    <property type="evidence" value="ECO:0007669"/>
    <property type="project" value="UniProtKB-KW"/>
</dbReference>
<evidence type="ECO:0000256" key="6">
    <source>
        <dbReference type="ARBA" id="ARBA00022892"/>
    </source>
</evidence>
<keyword evidence="8 11" id="KW-1133">Transmembrane helix</keyword>
<accession>A0A7S4LJH4</accession>
<keyword evidence="3" id="KW-0813">Transport</keyword>
<name>A0A7S4LJH4_9EUGL</name>
<evidence type="ECO:0000256" key="9">
    <source>
        <dbReference type="ARBA" id="ARBA00023136"/>
    </source>
</evidence>
<reference evidence="12" key="1">
    <citation type="submission" date="2021-01" db="EMBL/GenBank/DDBJ databases">
        <authorList>
            <person name="Corre E."/>
            <person name="Pelletier E."/>
            <person name="Niang G."/>
            <person name="Scheremetjew M."/>
            <person name="Finn R."/>
            <person name="Kale V."/>
            <person name="Holt S."/>
            <person name="Cochrane G."/>
            <person name="Meng A."/>
            <person name="Brown T."/>
            <person name="Cohen L."/>
        </authorList>
    </citation>
    <scope>NUCLEOTIDE SEQUENCE</scope>
    <source>
        <strain evidence="12">CCMP1594</strain>
    </source>
</reference>
<protein>
    <recommendedName>
        <fullName evidence="13">ER lumen protein-retaining receptor</fullName>
    </recommendedName>
</protein>
<keyword evidence="10" id="KW-0675">Receptor</keyword>
<dbReference type="PANTHER" id="PTHR10585">
    <property type="entry name" value="ER LUMEN PROTEIN RETAINING RECEPTOR"/>
    <property type="match status" value="1"/>
</dbReference>
<comment type="subcellular location">
    <subcellularLocation>
        <location evidence="1">Endoplasmic reticulum membrane</location>
        <topology evidence="1">Multi-pass membrane protein</topology>
    </subcellularLocation>
</comment>
<dbReference type="GO" id="GO:0006621">
    <property type="term" value="P:protein retention in ER lumen"/>
    <property type="evidence" value="ECO:0007669"/>
    <property type="project" value="InterPro"/>
</dbReference>
<dbReference type="GO" id="GO:0005789">
    <property type="term" value="C:endoplasmic reticulum membrane"/>
    <property type="evidence" value="ECO:0007669"/>
    <property type="project" value="UniProtKB-SubCell"/>
</dbReference>
<dbReference type="GO" id="GO:0015031">
    <property type="term" value="P:protein transport"/>
    <property type="evidence" value="ECO:0007669"/>
    <property type="project" value="UniProtKB-KW"/>
</dbReference>
<evidence type="ECO:0000256" key="7">
    <source>
        <dbReference type="ARBA" id="ARBA00022927"/>
    </source>
</evidence>
<dbReference type="PROSITE" id="PS00951">
    <property type="entry name" value="ER_LUMEN_RECEPTOR_1"/>
    <property type="match status" value="1"/>
</dbReference>
<feature type="transmembrane region" description="Helical" evidence="11">
    <location>
        <begin position="6"/>
        <end position="26"/>
    </location>
</feature>
<feature type="transmembrane region" description="Helical" evidence="11">
    <location>
        <begin position="179"/>
        <end position="201"/>
    </location>
</feature>
<comment type="similarity">
    <text evidence="2">Belongs to the ERD2 family.</text>
</comment>
<evidence type="ECO:0000256" key="2">
    <source>
        <dbReference type="ARBA" id="ARBA00010120"/>
    </source>
</evidence>
<evidence type="ECO:0000256" key="10">
    <source>
        <dbReference type="ARBA" id="ARBA00023170"/>
    </source>
</evidence>
<dbReference type="GO" id="GO:0046923">
    <property type="term" value="F:ER retention sequence binding"/>
    <property type="evidence" value="ECO:0007669"/>
    <property type="project" value="InterPro"/>
</dbReference>
<feature type="transmembrane region" description="Helical" evidence="11">
    <location>
        <begin position="95"/>
        <end position="114"/>
    </location>
</feature>
<feature type="transmembrane region" description="Helical" evidence="11">
    <location>
        <begin position="63"/>
        <end position="83"/>
    </location>
</feature>
<evidence type="ECO:0000313" key="12">
    <source>
        <dbReference type="EMBL" id="CAE0833793.1"/>
    </source>
</evidence>